<dbReference type="InterPro" id="IPR011856">
    <property type="entry name" value="tRNA_endonuc-like_dom_sf"/>
</dbReference>
<dbReference type="GO" id="GO:0003677">
    <property type="term" value="F:DNA binding"/>
    <property type="evidence" value="ECO:0007669"/>
    <property type="project" value="InterPro"/>
</dbReference>
<dbReference type="InterPro" id="IPR011335">
    <property type="entry name" value="Restrct_endonuc-II-like"/>
</dbReference>
<dbReference type="InterPro" id="IPR025745">
    <property type="entry name" value="Mrr-like_N_dom"/>
</dbReference>
<name>A0A1M6W4Y3_XYLRU</name>
<reference evidence="3 4" key="1">
    <citation type="submission" date="2016-11" db="EMBL/GenBank/DDBJ databases">
        <authorList>
            <person name="Jaros S."/>
            <person name="Januszkiewicz K."/>
            <person name="Wedrychowicz H."/>
        </authorList>
    </citation>
    <scope>NUCLEOTIDE SEQUENCE [LARGE SCALE GENOMIC DNA]</scope>
    <source>
        <strain evidence="3 4">KHT3</strain>
    </source>
</reference>
<dbReference type="InterPro" id="IPR007560">
    <property type="entry name" value="Restrct_endonuc_IV_Mrr"/>
</dbReference>
<dbReference type="RefSeq" id="WP_073209208.1">
    <property type="nucleotide sequence ID" value="NZ_FRBD01000015.1"/>
</dbReference>
<dbReference type="PANTHER" id="PTHR30015:SF7">
    <property type="entry name" value="TYPE IV METHYL-DIRECTED RESTRICTION ENZYME ECOKMRR"/>
    <property type="match status" value="1"/>
</dbReference>
<evidence type="ECO:0000313" key="3">
    <source>
        <dbReference type="EMBL" id="SHK88783.1"/>
    </source>
</evidence>
<sequence length="300" mass="33645">MKAKSKSYVTSAKTMYAAMTILKKNGGSMPIRILMQEVEKNIELSAWEKSILESTGNIRWQSIMHFTSVDYVRAGFLIKKKGNWTITPEGEDALKMGAEKLRDEAGERYKVWYRGKEQAPGEKPIVQPEEENDPAKETMIELETLEERAANGIREYLKSKNPYEFQDLVASLLKAMGYYIQAVAPRGKDGGIDIVAYTDPLGAKTPRIKVQVKHKPDTATGAADVRALLGILKAGDIALFVTSGTYSTDAKHAATSGDKFIRLIDGDEFIQMWQEYYDKMSDEDKNMLPLKRIAFLGNNE</sequence>
<evidence type="ECO:0000259" key="2">
    <source>
        <dbReference type="Pfam" id="PF14338"/>
    </source>
</evidence>
<dbReference type="EMBL" id="FRBD01000015">
    <property type="protein sequence ID" value="SHK88783.1"/>
    <property type="molecule type" value="Genomic_DNA"/>
</dbReference>
<dbReference type="Proteomes" id="UP000184130">
    <property type="component" value="Unassembled WGS sequence"/>
</dbReference>
<dbReference type="InterPro" id="IPR052906">
    <property type="entry name" value="Type_IV_Methyl-Rstrct_Enzyme"/>
</dbReference>
<dbReference type="PANTHER" id="PTHR30015">
    <property type="entry name" value="MRR RESTRICTION SYSTEM PROTEIN"/>
    <property type="match status" value="1"/>
</dbReference>
<organism evidence="3 4">
    <name type="scientific">Xylanibacter ruminicola</name>
    <name type="common">Prevotella ruminicola</name>
    <dbReference type="NCBI Taxonomy" id="839"/>
    <lineage>
        <taxon>Bacteria</taxon>
        <taxon>Pseudomonadati</taxon>
        <taxon>Bacteroidota</taxon>
        <taxon>Bacteroidia</taxon>
        <taxon>Bacteroidales</taxon>
        <taxon>Prevotellaceae</taxon>
        <taxon>Xylanibacter</taxon>
    </lineage>
</organism>
<feature type="domain" description="Restriction system protein Mrr-like N-terminal" evidence="2">
    <location>
        <begin position="13"/>
        <end position="95"/>
    </location>
</feature>
<dbReference type="AlphaFoldDB" id="A0A1M6W4Y3"/>
<dbReference type="SUPFAM" id="SSF52980">
    <property type="entry name" value="Restriction endonuclease-like"/>
    <property type="match status" value="1"/>
</dbReference>
<feature type="domain" description="Restriction endonuclease type IV Mrr" evidence="1">
    <location>
        <begin position="160"/>
        <end position="272"/>
    </location>
</feature>
<dbReference type="OrthoDB" id="9803736at2"/>
<evidence type="ECO:0000313" key="4">
    <source>
        <dbReference type="Proteomes" id="UP000184130"/>
    </source>
</evidence>
<dbReference type="GO" id="GO:0015666">
    <property type="term" value="F:restriction endodeoxyribonuclease activity"/>
    <property type="evidence" value="ECO:0007669"/>
    <property type="project" value="TreeGrafter"/>
</dbReference>
<dbReference type="Gene3D" id="3.40.1350.10">
    <property type="match status" value="1"/>
</dbReference>
<evidence type="ECO:0000259" key="1">
    <source>
        <dbReference type="Pfam" id="PF04471"/>
    </source>
</evidence>
<dbReference type="Pfam" id="PF04471">
    <property type="entry name" value="Mrr_cat"/>
    <property type="match status" value="1"/>
</dbReference>
<accession>A0A1M6W4Y3</accession>
<protein>
    <submittedName>
        <fullName evidence="3">Restriction system protein</fullName>
    </submittedName>
</protein>
<gene>
    <name evidence="3" type="ORF">SAMN05216463_11556</name>
</gene>
<proteinExistence type="predicted"/>
<dbReference type="Pfam" id="PF14338">
    <property type="entry name" value="Mrr_N"/>
    <property type="match status" value="1"/>
</dbReference>
<dbReference type="GO" id="GO:0009307">
    <property type="term" value="P:DNA restriction-modification system"/>
    <property type="evidence" value="ECO:0007669"/>
    <property type="project" value="InterPro"/>
</dbReference>